<evidence type="ECO:0000313" key="3">
    <source>
        <dbReference type="EMBL" id="MRX55132.1"/>
    </source>
</evidence>
<protein>
    <recommendedName>
        <fullName evidence="2">Endonuclease/exonuclease/phosphatase domain-containing protein</fullName>
    </recommendedName>
</protein>
<evidence type="ECO:0000259" key="2">
    <source>
        <dbReference type="Pfam" id="PF03372"/>
    </source>
</evidence>
<feature type="signal peptide" evidence="1">
    <location>
        <begin position="1"/>
        <end position="30"/>
    </location>
</feature>
<feature type="chain" id="PRO_5026082428" description="Endonuclease/exonuclease/phosphatase domain-containing protein" evidence="1">
    <location>
        <begin position="31"/>
        <end position="303"/>
    </location>
</feature>
<dbReference type="GO" id="GO:0000175">
    <property type="term" value="F:3'-5'-RNA exonuclease activity"/>
    <property type="evidence" value="ECO:0007669"/>
    <property type="project" value="TreeGrafter"/>
</dbReference>
<accession>A0A6I2MCX3</accession>
<dbReference type="Pfam" id="PF03372">
    <property type="entry name" value="Exo_endo_phos"/>
    <property type="match status" value="1"/>
</dbReference>
<comment type="caution">
    <text evidence="3">The sequence shown here is derived from an EMBL/GenBank/DDBJ whole genome shotgun (WGS) entry which is preliminary data.</text>
</comment>
<dbReference type="PANTHER" id="PTHR12121">
    <property type="entry name" value="CARBON CATABOLITE REPRESSOR PROTEIN 4"/>
    <property type="match status" value="1"/>
</dbReference>
<organism evidence="3 4">
    <name type="scientific">Metabacillus idriensis</name>
    <dbReference type="NCBI Taxonomy" id="324768"/>
    <lineage>
        <taxon>Bacteria</taxon>
        <taxon>Bacillati</taxon>
        <taxon>Bacillota</taxon>
        <taxon>Bacilli</taxon>
        <taxon>Bacillales</taxon>
        <taxon>Bacillaceae</taxon>
        <taxon>Metabacillus</taxon>
    </lineage>
</organism>
<dbReference type="RefSeq" id="WP_083328390.1">
    <property type="nucleotide sequence ID" value="NZ_CAJGAA010000004.1"/>
</dbReference>
<evidence type="ECO:0000256" key="1">
    <source>
        <dbReference type="SAM" id="SignalP"/>
    </source>
</evidence>
<dbReference type="InterPro" id="IPR005135">
    <property type="entry name" value="Endo/exonuclease/phosphatase"/>
</dbReference>
<dbReference type="AlphaFoldDB" id="A0A6I2MCX3"/>
<feature type="domain" description="Endonuclease/exonuclease/phosphatase" evidence="2">
    <location>
        <begin position="45"/>
        <end position="291"/>
    </location>
</feature>
<name>A0A6I2MCX3_9BACI</name>
<dbReference type="SUPFAM" id="SSF56219">
    <property type="entry name" value="DNase I-like"/>
    <property type="match status" value="1"/>
</dbReference>
<dbReference type="Proteomes" id="UP000441585">
    <property type="component" value="Unassembled WGS sequence"/>
</dbReference>
<sequence length="303" mass="34567">MKKGLKPIFFAAMVLAMVSSLFSGMQNVSAAEKSKQSSEVDLRAMTYNLRYLNSNDPSPHTWAERIPTIKKLIQKEQPDIIGTQEAVYQQIQDLKDQLPKYNWIGLGREGGSKGEYSAIFYNENKYTPLEYDHFWLSDTPEVIGSKSWGNQIPRMVTWAKFLEKRSNQQFYVVNTHFDHQSPEAREKSASLILEKTKEFNPDLPVILTGDFNTSPTSLPHQTLTQDGAFSDLWDTAQTRVNEDLGTFNGFNDPTGQGPERRIDWILAKGNILAKTIEIINYQKNGQFPSDHYPVVTDLTMKYN</sequence>
<gene>
    <name evidence="3" type="ORF">GJU41_14220</name>
</gene>
<dbReference type="InterPro" id="IPR036691">
    <property type="entry name" value="Endo/exonu/phosph_ase_sf"/>
</dbReference>
<dbReference type="InterPro" id="IPR050410">
    <property type="entry name" value="CCR4/nocturin_mRNA_transcr"/>
</dbReference>
<keyword evidence="1" id="KW-0732">Signal</keyword>
<dbReference type="Gene3D" id="3.60.10.10">
    <property type="entry name" value="Endonuclease/exonuclease/phosphatase"/>
    <property type="match status" value="1"/>
</dbReference>
<dbReference type="CDD" id="cd09083">
    <property type="entry name" value="EEP-1"/>
    <property type="match status" value="1"/>
</dbReference>
<keyword evidence="4" id="KW-1185">Reference proteome</keyword>
<dbReference type="PANTHER" id="PTHR12121:SF36">
    <property type="entry name" value="ENDONUCLEASE_EXONUCLEASE_PHOSPHATASE DOMAIN-CONTAINING PROTEIN"/>
    <property type="match status" value="1"/>
</dbReference>
<evidence type="ECO:0000313" key="4">
    <source>
        <dbReference type="Proteomes" id="UP000441585"/>
    </source>
</evidence>
<proteinExistence type="predicted"/>
<dbReference type="EMBL" id="WKKF01000003">
    <property type="protein sequence ID" value="MRX55132.1"/>
    <property type="molecule type" value="Genomic_DNA"/>
</dbReference>
<reference evidence="3 4" key="1">
    <citation type="submission" date="2019-11" db="EMBL/GenBank/DDBJ databases">
        <title>Bacillus idriensis genome.</title>
        <authorList>
            <person name="Konopka E.N."/>
            <person name="Newman J.D."/>
        </authorList>
    </citation>
    <scope>NUCLEOTIDE SEQUENCE [LARGE SCALE GENOMIC DNA]</scope>
    <source>
        <strain evidence="3 4">DSM 19097</strain>
    </source>
</reference>